<dbReference type="NCBIfam" id="TIGR00592">
    <property type="entry name" value="pol2"/>
    <property type="match status" value="1"/>
</dbReference>
<dbReference type="PANTHER" id="PTHR10322:SF23">
    <property type="entry name" value="DNA POLYMERASE DELTA CATALYTIC SUBUNIT"/>
    <property type="match status" value="1"/>
</dbReference>
<dbReference type="Gene3D" id="3.30.420.10">
    <property type="entry name" value="Ribonuclease H-like superfamily/Ribonuclease H"/>
    <property type="match status" value="1"/>
</dbReference>
<protein>
    <recommendedName>
        <fullName evidence="7">DNA polymerase</fullName>
        <ecNumber evidence="7">2.7.7.7</ecNumber>
    </recommendedName>
</protein>
<dbReference type="PANTHER" id="PTHR10322">
    <property type="entry name" value="DNA POLYMERASE CATALYTIC SUBUNIT"/>
    <property type="match status" value="1"/>
</dbReference>
<dbReference type="InterPro" id="IPR042087">
    <property type="entry name" value="DNA_pol_B_thumb"/>
</dbReference>
<dbReference type="AlphaFoldDB" id="A0A2D6LPC0"/>
<dbReference type="GO" id="GO:0003887">
    <property type="term" value="F:DNA-directed DNA polymerase activity"/>
    <property type="evidence" value="ECO:0007669"/>
    <property type="project" value="UniProtKB-KW"/>
</dbReference>
<comment type="catalytic activity">
    <reaction evidence="6 7">
        <text>DNA(n) + a 2'-deoxyribonucleoside 5'-triphosphate = DNA(n+1) + diphosphate</text>
        <dbReference type="Rhea" id="RHEA:22508"/>
        <dbReference type="Rhea" id="RHEA-COMP:17339"/>
        <dbReference type="Rhea" id="RHEA-COMP:17340"/>
        <dbReference type="ChEBI" id="CHEBI:33019"/>
        <dbReference type="ChEBI" id="CHEBI:61560"/>
        <dbReference type="ChEBI" id="CHEBI:173112"/>
        <dbReference type="EC" id="2.7.7.7"/>
    </reaction>
</comment>
<name>A0A2D6LPC0_9ARCH</name>
<dbReference type="GO" id="GO:0003677">
    <property type="term" value="F:DNA binding"/>
    <property type="evidence" value="ECO:0007669"/>
    <property type="project" value="UniProtKB-KW"/>
</dbReference>
<evidence type="ECO:0000256" key="2">
    <source>
        <dbReference type="ARBA" id="ARBA00022679"/>
    </source>
</evidence>
<dbReference type="InterPro" id="IPR023211">
    <property type="entry name" value="DNA_pol_palm_dom_sf"/>
</dbReference>
<dbReference type="Gene3D" id="1.10.132.60">
    <property type="entry name" value="DNA polymerase family B, C-terminal domain"/>
    <property type="match status" value="1"/>
</dbReference>
<comment type="caution">
    <text evidence="10">The sequence shown here is derived from an EMBL/GenBank/DDBJ whole genome shotgun (WGS) entry which is preliminary data.</text>
</comment>
<dbReference type="SUPFAM" id="SSF53098">
    <property type="entry name" value="Ribonuclease H-like"/>
    <property type="match status" value="1"/>
</dbReference>
<dbReference type="InterPro" id="IPR006134">
    <property type="entry name" value="DNA-dir_DNA_pol_B_multi_dom"/>
</dbReference>
<evidence type="ECO:0000256" key="5">
    <source>
        <dbReference type="ARBA" id="ARBA00023125"/>
    </source>
</evidence>
<dbReference type="InterPro" id="IPR036397">
    <property type="entry name" value="RNaseH_sf"/>
</dbReference>
<dbReference type="SMART" id="SM00486">
    <property type="entry name" value="POLBc"/>
    <property type="match status" value="1"/>
</dbReference>
<evidence type="ECO:0000256" key="3">
    <source>
        <dbReference type="ARBA" id="ARBA00022695"/>
    </source>
</evidence>
<dbReference type="GO" id="GO:0000166">
    <property type="term" value="F:nucleotide binding"/>
    <property type="evidence" value="ECO:0007669"/>
    <property type="project" value="InterPro"/>
</dbReference>
<keyword evidence="4 7" id="KW-0239">DNA-directed DNA polymerase</keyword>
<reference evidence="11" key="1">
    <citation type="submission" date="2017-09" db="EMBL/GenBank/DDBJ databases">
        <title>The Reconstruction of 2,631 Draft Metagenome-Assembled Genomes from the Global Oceans.</title>
        <authorList>
            <person name="Tully B.J."/>
            <person name="Graham E.D."/>
            <person name="Heidelberg J.F."/>
        </authorList>
    </citation>
    <scope>NUCLEOTIDE SEQUENCE [LARGE SCALE GENOMIC DNA]</scope>
</reference>
<proteinExistence type="inferred from homology"/>
<comment type="similarity">
    <text evidence="1 7">Belongs to the DNA polymerase type-B family.</text>
</comment>
<evidence type="ECO:0000313" key="11">
    <source>
        <dbReference type="Proteomes" id="UP000226712"/>
    </source>
</evidence>
<dbReference type="Gene3D" id="3.90.1600.10">
    <property type="entry name" value="Palm domain of DNA polymerase"/>
    <property type="match status" value="1"/>
</dbReference>
<dbReference type="EMBL" id="NZBD01000002">
    <property type="protein sequence ID" value="MAG17934.1"/>
    <property type="molecule type" value="Genomic_DNA"/>
</dbReference>
<dbReference type="Gene3D" id="3.30.342.10">
    <property type="entry name" value="DNA Polymerase, chain B, domain 1"/>
    <property type="match status" value="1"/>
</dbReference>
<dbReference type="EC" id="2.7.7.7" evidence="7"/>
<dbReference type="InterPro" id="IPR012337">
    <property type="entry name" value="RNaseH-like_sf"/>
</dbReference>
<dbReference type="GO" id="GO:0006261">
    <property type="term" value="P:DNA-templated DNA replication"/>
    <property type="evidence" value="ECO:0007669"/>
    <property type="project" value="TreeGrafter"/>
</dbReference>
<feature type="domain" description="DNA-directed DNA polymerase family B exonuclease" evidence="9">
    <location>
        <begin position="134"/>
        <end position="308"/>
    </location>
</feature>
<dbReference type="SUPFAM" id="SSF56672">
    <property type="entry name" value="DNA/RNA polymerases"/>
    <property type="match status" value="1"/>
</dbReference>
<dbReference type="InterPro" id="IPR043502">
    <property type="entry name" value="DNA/RNA_pol_sf"/>
</dbReference>
<dbReference type="InterPro" id="IPR017964">
    <property type="entry name" value="DNA-dir_DNA_pol_B_CS"/>
</dbReference>
<sequence>MSMVWRQVKTFNIKSFIVTIILMAYNKVTGMLLEANYKVDEDGNSAIQVFISTEKEIKKFEDPDFKPYFHVISKDPEKTAKAIEQADFGEGIKSLKVEKVEKENAKNVLRVYFKNPQELVKARDTVEELEGVIEKREFDIPFANRYLIDKNLKPMTGVEIEEENGEIRKIVSKEVKHDLRIVAIDLETYSPGRFSDPKKDPILMAVLSTKKESVVYTYKKTSAKNTVVLKNEKELVKKIIDDLNKMQPDILVTYNGDSFDLPYLKTRCEKLKLECKIGHGGIRVVRKGMFNAAGLKGIQHLDAFQLVRFMARIGAVNLLKFDLENVSDKLFGKPKEKVKAEEINTLWDKGTIDRVVEYNREDGAVTVELAEEFLPLQLQLTSMLKQSLQDTSRASSSQMVEQLLIVNSFEKNALIPNKPRESEVNQRNLQTYQGGFVKEPLPGLHENIAVLDFRSLHPTIMISHNISLETLKCEHESCKKGKNLSPDKDWFCEKQKGFLSGILEEILNNRVKIKGEMAKVEKGSHEYKMLDARQHALKILLNSHYGYLGYPRARWYSRESARAVTAWSRHYIQNTMEKANEQGFRTLYGDTDSLFILVPKEKGKKEVVGFVDGINSELPGAMELEFEGMFKRGIFVTKKEGGAAKKKYALVDFEGNLKIVGFEYVRRDWSAIAKETQKGVIEAVLKEGNPEKAIALVRKVISDLKSGNVLKKDLVIMTQLKRKIEKYDAIGPHVAAAKKAIERGKEIDIGSVLGFVITKGVGKKISDNSELEEYVEEGNYDPDYYIKHQIIPAVIKIMRELGYEEEDLIQGGKQSSLSAFT</sequence>
<dbReference type="Pfam" id="PF00136">
    <property type="entry name" value="DNA_pol_B"/>
    <property type="match status" value="1"/>
</dbReference>
<gene>
    <name evidence="10" type="ORF">CL944_00500</name>
</gene>
<dbReference type="InterPro" id="IPR050240">
    <property type="entry name" value="DNA_pol_type-B"/>
</dbReference>
<keyword evidence="7" id="KW-0235">DNA replication</keyword>
<accession>A0A2D6LPC0</accession>
<dbReference type="PROSITE" id="PS00116">
    <property type="entry name" value="DNA_POLYMERASE_B"/>
    <property type="match status" value="1"/>
</dbReference>
<organism evidence="10 11">
    <name type="scientific">Candidatus Iainarchaeum sp</name>
    <dbReference type="NCBI Taxonomy" id="3101447"/>
    <lineage>
        <taxon>Archaea</taxon>
        <taxon>Candidatus Iainarchaeota</taxon>
        <taxon>Candidatus Iainarchaeia</taxon>
        <taxon>Candidatus Iainarchaeales</taxon>
        <taxon>Candidatus Iainarchaeaceae</taxon>
        <taxon>Candidatus Iainarchaeum</taxon>
    </lineage>
</organism>
<evidence type="ECO:0000256" key="1">
    <source>
        <dbReference type="ARBA" id="ARBA00005755"/>
    </source>
</evidence>
<evidence type="ECO:0000256" key="4">
    <source>
        <dbReference type="ARBA" id="ARBA00022932"/>
    </source>
</evidence>
<evidence type="ECO:0000256" key="6">
    <source>
        <dbReference type="ARBA" id="ARBA00049244"/>
    </source>
</evidence>
<evidence type="ECO:0000256" key="7">
    <source>
        <dbReference type="RuleBase" id="RU000442"/>
    </source>
</evidence>
<evidence type="ECO:0000313" key="10">
    <source>
        <dbReference type="EMBL" id="MAG17934.1"/>
    </source>
</evidence>
<dbReference type="InterPro" id="IPR006133">
    <property type="entry name" value="DNA-dir_DNA_pol_B_exonuc"/>
</dbReference>
<feature type="domain" description="DNA-directed DNA polymerase family B multifunctional" evidence="8">
    <location>
        <begin position="394"/>
        <end position="800"/>
    </location>
</feature>
<keyword evidence="3 7" id="KW-0548">Nucleotidyltransferase</keyword>
<dbReference type="Proteomes" id="UP000226712">
    <property type="component" value="Unassembled WGS sequence"/>
</dbReference>
<keyword evidence="5 7" id="KW-0238">DNA-binding</keyword>
<keyword evidence="2 7" id="KW-0808">Transferase</keyword>
<dbReference type="Pfam" id="PF03104">
    <property type="entry name" value="DNA_pol_B_exo1"/>
    <property type="match status" value="1"/>
</dbReference>
<dbReference type="Gene3D" id="1.10.287.690">
    <property type="entry name" value="Helix hairpin bin"/>
    <property type="match status" value="1"/>
</dbReference>
<evidence type="ECO:0000259" key="8">
    <source>
        <dbReference type="Pfam" id="PF00136"/>
    </source>
</evidence>
<evidence type="ECO:0000259" key="9">
    <source>
        <dbReference type="Pfam" id="PF03104"/>
    </source>
</evidence>
<dbReference type="InterPro" id="IPR006172">
    <property type="entry name" value="DNA-dir_DNA_pol_B"/>
</dbReference>
<dbReference type="PRINTS" id="PR00106">
    <property type="entry name" value="DNAPOLB"/>
</dbReference>